<dbReference type="Pfam" id="PF05983">
    <property type="entry name" value="Med7"/>
    <property type="match status" value="1"/>
</dbReference>
<feature type="non-terminal residue" evidence="8">
    <location>
        <position position="162"/>
    </location>
</feature>
<dbReference type="GO" id="GO:0006357">
    <property type="term" value="P:regulation of transcription by RNA polymerase II"/>
    <property type="evidence" value="ECO:0007669"/>
    <property type="project" value="InterPro"/>
</dbReference>
<dbReference type="Gene3D" id="6.10.140.200">
    <property type="match status" value="1"/>
</dbReference>
<dbReference type="PANTHER" id="PTHR21428">
    <property type="entry name" value="MEDIATOR OF RNA POLYMERASE II TRANSCRIPTION SUBUNIT 7"/>
    <property type="match status" value="1"/>
</dbReference>
<comment type="function">
    <text evidence="7">Component of the Mediator complex, a coactivator involved in the regulated transcription of nearly all RNA polymerase II-dependent genes. Mediator functions as a bridge to convey information from gene-specific regulatory proteins to the basal RNA polymerase II transcription machinery.</text>
</comment>
<evidence type="ECO:0000256" key="5">
    <source>
        <dbReference type="ARBA" id="ARBA00023163"/>
    </source>
</evidence>
<dbReference type="PANTHER" id="PTHR21428:SF11">
    <property type="entry name" value="MEDIATOR OF RNA POLYMERASE II TRANSCRIPTION SUBUNIT 7"/>
    <property type="match status" value="1"/>
</dbReference>
<evidence type="ECO:0000256" key="2">
    <source>
        <dbReference type="ARBA" id="ARBA00009994"/>
    </source>
</evidence>
<dbReference type="EMBL" id="KZ992589">
    <property type="protein sequence ID" value="RKP08580.1"/>
    <property type="molecule type" value="Genomic_DNA"/>
</dbReference>
<evidence type="ECO:0000256" key="7">
    <source>
        <dbReference type="RuleBase" id="RU364060"/>
    </source>
</evidence>
<evidence type="ECO:0000313" key="8">
    <source>
        <dbReference type="EMBL" id="RKP08580.1"/>
    </source>
</evidence>
<evidence type="ECO:0000313" key="9">
    <source>
        <dbReference type="Proteomes" id="UP000271241"/>
    </source>
</evidence>
<dbReference type="AlphaFoldDB" id="A0A4P9XT42"/>
<keyword evidence="5 7" id="KW-0804">Transcription</keyword>
<evidence type="ECO:0000256" key="6">
    <source>
        <dbReference type="ARBA" id="ARBA00023242"/>
    </source>
</evidence>
<evidence type="ECO:0000256" key="3">
    <source>
        <dbReference type="ARBA" id="ARBA00020631"/>
    </source>
</evidence>
<dbReference type="GO" id="GO:0003712">
    <property type="term" value="F:transcription coregulator activity"/>
    <property type="evidence" value="ECO:0007669"/>
    <property type="project" value="InterPro"/>
</dbReference>
<dbReference type="OrthoDB" id="10253553at2759"/>
<protein>
    <recommendedName>
        <fullName evidence="3 7">Mediator of RNA polymerase II transcription subunit 7</fullName>
    </recommendedName>
</protein>
<sequence length="162" mass="18456">LSAAFPPPPPFYKDFTSERLAAYRAWCADTLAQANEESAIPAEFAQLQPPPPPTAGTYLMFGEQWPVIDEAPSLKDAGILQLYTEKASAGRADELKRLNRSLVFNFLELVDTLINAPEQYPAKIDHFRLILNNMYALINEYRPLQARETLKMMLRDQIERKQ</sequence>
<keyword evidence="7" id="KW-0010">Activator</keyword>
<proteinExistence type="inferred from homology"/>
<comment type="subunit">
    <text evidence="7">Component of the Mediator complex.</text>
</comment>
<dbReference type="GO" id="GO:0070847">
    <property type="term" value="C:core mediator complex"/>
    <property type="evidence" value="ECO:0007669"/>
    <property type="project" value="TreeGrafter"/>
</dbReference>
<gene>
    <name evidence="8" type="ORF">THASP1DRAFT_10648</name>
</gene>
<evidence type="ECO:0000256" key="1">
    <source>
        <dbReference type="ARBA" id="ARBA00004123"/>
    </source>
</evidence>
<keyword evidence="4 7" id="KW-0805">Transcription regulation</keyword>
<reference evidence="9" key="1">
    <citation type="journal article" date="2018" name="Nat. Microbiol.">
        <title>Leveraging single-cell genomics to expand the fungal tree of life.</title>
        <authorList>
            <person name="Ahrendt S.R."/>
            <person name="Quandt C.A."/>
            <person name="Ciobanu D."/>
            <person name="Clum A."/>
            <person name="Salamov A."/>
            <person name="Andreopoulos B."/>
            <person name="Cheng J.F."/>
            <person name="Woyke T."/>
            <person name="Pelin A."/>
            <person name="Henrissat B."/>
            <person name="Reynolds N.K."/>
            <person name="Benny G.L."/>
            <person name="Smith M.E."/>
            <person name="James T.Y."/>
            <person name="Grigoriev I.V."/>
        </authorList>
    </citation>
    <scope>NUCLEOTIDE SEQUENCE [LARGE SCALE GENOMIC DNA]</scope>
    <source>
        <strain evidence="9">RSA 1356</strain>
    </source>
</reference>
<comment type="subcellular location">
    <subcellularLocation>
        <location evidence="1 7">Nucleus</location>
    </subcellularLocation>
</comment>
<dbReference type="InterPro" id="IPR037212">
    <property type="entry name" value="Med7/Med21-like"/>
</dbReference>
<comment type="similarity">
    <text evidence="2 7">Belongs to the Mediator complex subunit 7 family.</text>
</comment>
<dbReference type="GO" id="GO:0016592">
    <property type="term" value="C:mediator complex"/>
    <property type="evidence" value="ECO:0007669"/>
    <property type="project" value="InterPro"/>
</dbReference>
<dbReference type="Proteomes" id="UP000271241">
    <property type="component" value="Unassembled WGS sequence"/>
</dbReference>
<dbReference type="InterPro" id="IPR009244">
    <property type="entry name" value="Mediatior_Med7"/>
</dbReference>
<dbReference type="STRING" id="78915.A0A4P9XT42"/>
<evidence type="ECO:0000256" key="4">
    <source>
        <dbReference type="ARBA" id="ARBA00023015"/>
    </source>
</evidence>
<dbReference type="InterPro" id="IPR044888">
    <property type="entry name" value="Mediatior_Med7_sf"/>
</dbReference>
<organism evidence="8 9">
    <name type="scientific">Thamnocephalis sphaerospora</name>
    <dbReference type="NCBI Taxonomy" id="78915"/>
    <lineage>
        <taxon>Eukaryota</taxon>
        <taxon>Fungi</taxon>
        <taxon>Fungi incertae sedis</taxon>
        <taxon>Zoopagomycota</taxon>
        <taxon>Zoopagomycotina</taxon>
        <taxon>Zoopagomycetes</taxon>
        <taxon>Zoopagales</taxon>
        <taxon>Sigmoideomycetaceae</taxon>
        <taxon>Thamnocephalis</taxon>
    </lineage>
</organism>
<dbReference type="Gene3D" id="6.10.140.1520">
    <property type="match status" value="1"/>
</dbReference>
<accession>A0A4P9XT42</accession>
<name>A0A4P9XT42_9FUNG</name>
<dbReference type="SUPFAM" id="SSF140718">
    <property type="entry name" value="Mediator hinge subcomplex-like"/>
    <property type="match status" value="1"/>
</dbReference>
<keyword evidence="9" id="KW-1185">Reference proteome</keyword>
<keyword evidence="6 7" id="KW-0539">Nucleus</keyword>
<feature type="non-terminal residue" evidence="8">
    <location>
        <position position="1"/>
    </location>
</feature>